<protein>
    <submittedName>
        <fullName evidence="1">Uncharacterized protein</fullName>
    </submittedName>
</protein>
<gene>
    <name evidence="1" type="ORF">ACMD2_12478</name>
</gene>
<reference evidence="1 2" key="1">
    <citation type="journal article" date="2016" name="DNA Res.">
        <title>The draft genome of MD-2 pineapple using hybrid error correction of long reads.</title>
        <authorList>
            <person name="Redwan R.M."/>
            <person name="Saidin A."/>
            <person name="Kumar S.V."/>
        </authorList>
    </citation>
    <scope>NUCLEOTIDE SEQUENCE [LARGE SCALE GENOMIC DNA]</scope>
    <source>
        <strain evidence="2">cv. MD2</strain>
        <tissue evidence="1">Leaf</tissue>
    </source>
</reference>
<comment type="caution">
    <text evidence="1">The sequence shown here is derived from an EMBL/GenBank/DDBJ whole genome shotgun (WGS) entry which is preliminary data.</text>
</comment>
<feature type="non-terminal residue" evidence="1">
    <location>
        <position position="1"/>
    </location>
</feature>
<sequence length="62" mass="7067">VHYQRQAEYLTKLWEMISKGPSEVTVIRDLSRATATASPRAPALPPATLIRSWRNFSRTRSP</sequence>
<dbReference type="EMBL" id="LSRQ01008299">
    <property type="protein sequence ID" value="OAY63901.1"/>
    <property type="molecule type" value="Genomic_DNA"/>
</dbReference>
<evidence type="ECO:0000313" key="2">
    <source>
        <dbReference type="Proteomes" id="UP000092600"/>
    </source>
</evidence>
<organism evidence="1 2">
    <name type="scientific">Ananas comosus</name>
    <name type="common">Pineapple</name>
    <name type="synonym">Ananas ananas</name>
    <dbReference type="NCBI Taxonomy" id="4615"/>
    <lineage>
        <taxon>Eukaryota</taxon>
        <taxon>Viridiplantae</taxon>
        <taxon>Streptophyta</taxon>
        <taxon>Embryophyta</taxon>
        <taxon>Tracheophyta</taxon>
        <taxon>Spermatophyta</taxon>
        <taxon>Magnoliopsida</taxon>
        <taxon>Liliopsida</taxon>
        <taxon>Poales</taxon>
        <taxon>Bromeliaceae</taxon>
        <taxon>Bromelioideae</taxon>
        <taxon>Ananas</taxon>
    </lineage>
</organism>
<accession>A0A199UGR5</accession>
<name>A0A199UGR5_ANACO</name>
<dbReference type="AlphaFoldDB" id="A0A199UGR5"/>
<dbReference type="Proteomes" id="UP000092600">
    <property type="component" value="Unassembled WGS sequence"/>
</dbReference>
<evidence type="ECO:0000313" key="1">
    <source>
        <dbReference type="EMBL" id="OAY63901.1"/>
    </source>
</evidence>
<proteinExistence type="predicted"/>